<dbReference type="PANTHER" id="PTHR43742:SF10">
    <property type="entry name" value="TRIMETHYLAMINE-N-OXIDE REDUCTASE 2"/>
    <property type="match status" value="1"/>
</dbReference>
<dbReference type="RefSeq" id="WP_150040362.1">
    <property type="nucleotide sequence ID" value="NZ_OW485601.1"/>
</dbReference>
<dbReference type="Pfam" id="PF00384">
    <property type="entry name" value="Molybdopterin"/>
    <property type="match status" value="1"/>
</dbReference>
<proteinExistence type="inferred from homology"/>
<dbReference type="Gene3D" id="3.40.50.740">
    <property type="match status" value="1"/>
</dbReference>
<dbReference type="PROSITE" id="PS00932">
    <property type="entry name" value="MOLYBDOPTERIN_PROK_3"/>
    <property type="match status" value="1"/>
</dbReference>
<dbReference type="EMBL" id="VWPK01000011">
    <property type="protein sequence ID" value="KAA5612547.1"/>
    <property type="molecule type" value="Genomic_DNA"/>
</dbReference>
<dbReference type="Gene3D" id="3.40.228.10">
    <property type="entry name" value="Dimethylsulfoxide Reductase, domain 2"/>
    <property type="match status" value="1"/>
</dbReference>
<keyword evidence="5" id="KW-0560">Oxidoreductase</keyword>
<dbReference type="InterPro" id="IPR006655">
    <property type="entry name" value="Mopterin_OxRdtase_prok_CS"/>
</dbReference>
<dbReference type="PROSITE" id="PS00490">
    <property type="entry name" value="MOLYBDOPTERIN_PROK_2"/>
    <property type="match status" value="1"/>
</dbReference>
<evidence type="ECO:0000256" key="5">
    <source>
        <dbReference type="ARBA" id="ARBA00023002"/>
    </source>
</evidence>
<dbReference type="SUPFAM" id="SSF53706">
    <property type="entry name" value="Formate dehydrogenase/DMSO reductase, domains 1-3"/>
    <property type="match status" value="1"/>
</dbReference>
<dbReference type="AlphaFoldDB" id="A0A5M6IXI1"/>
<dbReference type="Proteomes" id="UP000325255">
    <property type="component" value="Unassembled WGS sequence"/>
</dbReference>
<dbReference type="PANTHER" id="PTHR43742">
    <property type="entry name" value="TRIMETHYLAMINE-N-OXIDE REDUCTASE"/>
    <property type="match status" value="1"/>
</dbReference>
<name>A0A5M6IXI1_9PROT</name>
<comment type="cofactor">
    <cofactor evidence="1">
        <name>Mo-bis(molybdopterin guanine dinucleotide)</name>
        <dbReference type="ChEBI" id="CHEBI:60539"/>
    </cofactor>
</comment>
<evidence type="ECO:0000313" key="8">
    <source>
        <dbReference type="EMBL" id="KAA5612547.1"/>
    </source>
</evidence>
<evidence type="ECO:0000256" key="3">
    <source>
        <dbReference type="ARBA" id="ARBA00022505"/>
    </source>
</evidence>
<sequence>MANTCLGPLWMIKQGGKVVGIEQLAQDGASNPLLQAMPDRLYNRARVQAPMVRRDFLKNREKSDRTTRGNNDFVEVSWDEALSLVSSEMQRVKARYGNASLHKGKSSWSSNHAHVHRLEPMLQRFLNGFGGSSTFFGNYSNQAISEILPTVAWGSVSAASDWPVIRGNAKLMLLWGANPLVTSRILSARYSTKNWLELKNSGIDLIAIDPVRSETIRELGARWIPIAPNTDVALALGMMHVLLSENRHDAKFLSTYAFGFAEFAKYLTGETDGTPKDPAWAAKITGVPAETIVELARKMAGTRTTIACGWSVQRQHHGEQAPWALVSLAAMLGQIGLPGGGITFGLHYGDGGMPNPRMPVVGGMSSGPNPVNAIFPIARLSDAWTTPGKTIEYKGKTITYPDVRLVYISGGNQLTHHQDTNRLIKAFRAPETIVVHEPWWTPTARFADIVLPAACDLERDEVGQVRNLILACKAVVAPQHKSRVDYDIFAELSDRLGFREKFTEGRTVMDWVRFFYDQARAQSKAVPMPEFDAFWNGDGVLEFPMGKGDYVHLADFRADPLLNPLGTATGKIEIVSRAVGKLRYDDCPTHPTWLEPVEWKGSAAAKDYPLQLVSAHPMYRLHSQMDNTDAGARYKVAGREPVIINTADAAARGIANGDVVRLFNGRGQTLAGAVVTDDISKGTVCLHEGSWYDPLKPGEIGTLDKQGNANVLTLDEPLTSRFAQATIAGTTLVQIEKFAGTPPAVTAYNQPAA</sequence>
<feature type="domain" description="Molybdopterin dinucleotide-binding" evidence="7">
    <location>
        <begin position="610"/>
        <end position="719"/>
    </location>
</feature>
<dbReference type="GO" id="GO:0030151">
    <property type="term" value="F:molybdenum ion binding"/>
    <property type="evidence" value="ECO:0007669"/>
    <property type="project" value="TreeGrafter"/>
</dbReference>
<gene>
    <name evidence="8" type="ORF">F1189_08815</name>
</gene>
<comment type="similarity">
    <text evidence="2">Belongs to the prokaryotic molybdopterin-containing oxidoreductase family.</text>
</comment>
<keyword evidence="9" id="KW-1185">Reference proteome</keyword>
<dbReference type="Pfam" id="PF01568">
    <property type="entry name" value="Molydop_binding"/>
    <property type="match status" value="1"/>
</dbReference>
<dbReference type="GO" id="GO:0009061">
    <property type="term" value="P:anaerobic respiration"/>
    <property type="evidence" value="ECO:0007669"/>
    <property type="project" value="TreeGrafter"/>
</dbReference>
<comment type="caution">
    <text evidence="8">The sequence shown here is derived from an EMBL/GenBank/DDBJ whole genome shotgun (WGS) entry which is preliminary data.</text>
</comment>
<dbReference type="InterPro" id="IPR050612">
    <property type="entry name" value="Prok_Mopterin_Oxidored"/>
</dbReference>
<dbReference type="CDD" id="cd02793">
    <property type="entry name" value="MopB_CT_DMSOR-BSOR-TMAOR"/>
    <property type="match status" value="1"/>
</dbReference>
<dbReference type="FunFam" id="2.40.40.20:FF:000009">
    <property type="entry name" value="Biotin sulfoxide reductase 2"/>
    <property type="match status" value="1"/>
</dbReference>
<evidence type="ECO:0000256" key="2">
    <source>
        <dbReference type="ARBA" id="ARBA00010312"/>
    </source>
</evidence>
<reference evidence="8 9" key="1">
    <citation type="submission" date="2019-09" db="EMBL/GenBank/DDBJ databases">
        <title>Genome sequence of Rhodovastum atsumiense, a diverse member of the Acetobacteraceae family of non-sulfur purple photosynthetic bacteria.</title>
        <authorList>
            <person name="Meyer T."/>
            <person name="Kyndt J."/>
        </authorList>
    </citation>
    <scope>NUCLEOTIDE SEQUENCE [LARGE SCALE GENOMIC DNA]</scope>
    <source>
        <strain evidence="8 9">DSM 21279</strain>
    </source>
</reference>
<keyword evidence="3" id="KW-0500">Molybdenum</keyword>
<organism evidence="8 9">
    <name type="scientific">Rhodovastum atsumiense</name>
    <dbReference type="NCBI Taxonomy" id="504468"/>
    <lineage>
        <taxon>Bacteria</taxon>
        <taxon>Pseudomonadati</taxon>
        <taxon>Pseudomonadota</taxon>
        <taxon>Alphaproteobacteria</taxon>
        <taxon>Acetobacterales</taxon>
        <taxon>Acetobacteraceae</taxon>
        <taxon>Rhodovastum</taxon>
    </lineage>
</organism>
<evidence type="ECO:0000256" key="4">
    <source>
        <dbReference type="ARBA" id="ARBA00022723"/>
    </source>
</evidence>
<dbReference type="GO" id="GO:0009055">
    <property type="term" value="F:electron transfer activity"/>
    <property type="evidence" value="ECO:0007669"/>
    <property type="project" value="TreeGrafter"/>
</dbReference>
<evidence type="ECO:0000259" key="7">
    <source>
        <dbReference type="Pfam" id="PF01568"/>
    </source>
</evidence>
<keyword evidence="4" id="KW-0479">Metal-binding</keyword>
<protein>
    <submittedName>
        <fullName evidence="8">Molybdopterin-dependent oxidoreductase</fullName>
    </submittedName>
</protein>
<dbReference type="Gene3D" id="3.90.55.10">
    <property type="entry name" value="Dimethylsulfoxide Reductase, domain 3"/>
    <property type="match status" value="1"/>
</dbReference>
<dbReference type="InterPro" id="IPR041954">
    <property type="entry name" value="CT_DMSOR/BSOR/TMAOR"/>
</dbReference>
<dbReference type="GO" id="GO:0030288">
    <property type="term" value="C:outer membrane-bounded periplasmic space"/>
    <property type="evidence" value="ECO:0007669"/>
    <property type="project" value="TreeGrafter"/>
</dbReference>
<dbReference type="InterPro" id="IPR006656">
    <property type="entry name" value="Mopterin_OxRdtase"/>
</dbReference>
<dbReference type="GO" id="GO:0043546">
    <property type="term" value="F:molybdopterin cofactor binding"/>
    <property type="evidence" value="ECO:0007669"/>
    <property type="project" value="InterPro"/>
</dbReference>
<feature type="domain" description="Molybdopterin oxidoreductase" evidence="6">
    <location>
        <begin position="46"/>
        <end position="495"/>
    </location>
</feature>
<dbReference type="InterPro" id="IPR009010">
    <property type="entry name" value="Asp_de-COase-like_dom_sf"/>
</dbReference>
<evidence type="ECO:0000313" key="9">
    <source>
        <dbReference type="Proteomes" id="UP000325255"/>
    </source>
</evidence>
<dbReference type="OrthoDB" id="9759518at2"/>
<dbReference type="SUPFAM" id="SSF50692">
    <property type="entry name" value="ADC-like"/>
    <property type="match status" value="1"/>
</dbReference>
<dbReference type="InterPro" id="IPR006657">
    <property type="entry name" value="MoPterin_dinucl-bd_dom"/>
</dbReference>
<dbReference type="Gene3D" id="2.40.40.20">
    <property type="match status" value="1"/>
</dbReference>
<evidence type="ECO:0000259" key="6">
    <source>
        <dbReference type="Pfam" id="PF00384"/>
    </source>
</evidence>
<evidence type="ECO:0000256" key="1">
    <source>
        <dbReference type="ARBA" id="ARBA00001942"/>
    </source>
</evidence>
<accession>A0A5M6IXI1</accession>
<dbReference type="GO" id="GO:0016491">
    <property type="term" value="F:oxidoreductase activity"/>
    <property type="evidence" value="ECO:0007669"/>
    <property type="project" value="UniProtKB-KW"/>
</dbReference>